<reference evidence="2" key="1">
    <citation type="submission" date="2020-02" db="EMBL/GenBank/DDBJ databases">
        <authorList>
            <person name="Meier V. D."/>
        </authorList>
    </citation>
    <scope>NUCLEOTIDE SEQUENCE</scope>
    <source>
        <strain evidence="2">AVDCRST_MAG59</strain>
    </source>
</reference>
<dbReference type="EMBL" id="CADCWF010000076">
    <property type="protein sequence ID" value="CAA9545539.1"/>
    <property type="molecule type" value="Genomic_DNA"/>
</dbReference>
<accession>A0A6J4UCA9</accession>
<feature type="domain" description="Metallo-beta-lactamase" evidence="1">
    <location>
        <begin position="23"/>
        <end position="232"/>
    </location>
</feature>
<gene>
    <name evidence="2" type="ORF">AVDCRST_MAG59-1258</name>
</gene>
<dbReference type="PANTHER" id="PTHR42951">
    <property type="entry name" value="METALLO-BETA-LACTAMASE DOMAIN-CONTAINING"/>
    <property type="match status" value="1"/>
</dbReference>
<dbReference type="InterPro" id="IPR036866">
    <property type="entry name" value="RibonucZ/Hydroxyglut_hydro"/>
</dbReference>
<sequence length="327" mass="34803">MDYTTTEVAPGIYRIESILGPRPFAQYLLWGERALLVDTGVAETPDEVILPAMRDLGLDPIELDYVLITHADADHFGGNAAVRHAAPRAVICSHAADAAWIGDRARIIRERYGWYADHGPEADYDAATKAWQQAAMAEDVPVDLHLVGGERFRLGPALAVEALHLPGHTAGHLGLWEPASRTAIVTDAVLASGLFDLEGNVIHPPPVFDLAGYEASARALRALAPARLLTAHYAVIEGAAVDEFLAETLSFVGRLREATGNALAGGEAVTLGGLLARLNPELGPFTSMPNELCGMIRAHLQELVAAGEAEDIAGASPPAWRARGGER</sequence>
<dbReference type="Pfam" id="PF00753">
    <property type="entry name" value="Lactamase_B"/>
    <property type="match status" value="1"/>
</dbReference>
<name>A0A6J4UCA9_9BACT</name>
<proteinExistence type="predicted"/>
<dbReference type="AlphaFoldDB" id="A0A6J4UCA9"/>
<dbReference type="Gene3D" id="3.60.15.10">
    <property type="entry name" value="Ribonuclease Z/Hydroxyacylglutathione hydrolase-like"/>
    <property type="match status" value="1"/>
</dbReference>
<dbReference type="InterPro" id="IPR001279">
    <property type="entry name" value="Metallo-B-lactamas"/>
</dbReference>
<dbReference type="SMART" id="SM00849">
    <property type="entry name" value="Lactamase_B"/>
    <property type="match status" value="1"/>
</dbReference>
<organism evidence="2">
    <name type="scientific">uncultured Thermomicrobiales bacterium</name>
    <dbReference type="NCBI Taxonomy" id="1645740"/>
    <lineage>
        <taxon>Bacteria</taxon>
        <taxon>Pseudomonadati</taxon>
        <taxon>Thermomicrobiota</taxon>
        <taxon>Thermomicrobia</taxon>
        <taxon>Thermomicrobiales</taxon>
        <taxon>environmental samples</taxon>
    </lineage>
</organism>
<dbReference type="InterPro" id="IPR050855">
    <property type="entry name" value="NDM-1-like"/>
</dbReference>
<evidence type="ECO:0000313" key="2">
    <source>
        <dbReference type="EMBL" id="CAA9545539.1"/>
    </source>
</evidence>
<protein>
    <recommendedName>
        <fullName evidence="1">Metallo-beta-lactamase domain-containing protein</fullName>
    </recommendedName>
</protein>
<dbReference type="SUPFAM" id="SSF56281">
    <property type="entry name" value="Metallo-hydrolase/oxidoreductase"/>
    <property type="match status" value="1"/>
</dbReference>
<evidence type="ECO:0000259" key="1">
    <source>
        <dbReference type="SMART" id="SM00849"/>
    </source>
</evidence>